<sequence length="337" mass="39917">MSKSKIRNDKTCLNCRFVVENRFCPNCGQENTDTRKTFHHLFIHFFEDLTHYENAFWRTIKNLLFKPGTLTKEYLSGKRLSYLAPVRLYIFISFITFLIIALFPNNSNTAEKNIQKEPSITTRNKSFQNIISKNDSIKNTQTASKDEDQLFNVGYDSVAQLDSIQQNANEEEKLSDFNYWIIKKIQTVKEENTQAEIIEKFISSFTHNLPKVLFIYMPLFALFLLLFQNKKQWFYFDHGIFTLHYFSFLLLILLLLFLINEGLSFFQKSSFASFLQIIINFIGIGWMVYYFYPAHHRFYGETRFISFLKSSVLFFINIVLIIIILTLFALYTFINLH</sequence>
<evidence type="ECO:0000313" key="3">
    <source>
        <dbReference type="Proteomes" id="UP000077164"/>
    </source>
</evidence>
<organism evidence="2 3">
    <name type="scientific">Flavobacterium fryxellicola</name>
    <dbReference type="NCBI Taxonomy" id="249352"/>
    <lineage>
        <taxon>Bacteria</taxon>
        <taxon>Pseudomonadati</taxon>
        <taxon>Bacteroidota</taxon>
        <taxon>Flavobacteriia</taxon>
        <taxon>Flavobacteriales</taxon>
        <taxon>Flavobacteriaceae</taxon>
        <taxon>Flavobacterium</taxon>
    </lineage>
</organism>
<feature type="transmembrane region" description="Helical" evidence="1">
    <location>
        <begin position="271"/>
        <end position="292"/>
    </location>
</feature>
<evidence type="ECO:0000256" key="1">
    <source>
        <dbReference type="SAM" id="Phobius"/>
    </source>
</evidence>
<accession>A0A162P790</accession>
<name>A0A162P790_9FLAO</name>
<gene>
    <name evidence="2" type="ORF">FBFR_06595</name>
</gene>
<feature type="transmembrane region" description="Helical" evidence="1">
    <location>
        <begin position="239"/>
        <end position="259"/>
    </location>
</feature>
<dbReference type="RefSeq" id="WP_066078563.1">
    <property type="nucleotide sequence ID" value="NZ_FRDK01000002.1"/>
</dbReference>
<feature type="transmembrane region" description="Helical" evidence="1">
    <location>
        <begin position="209"/>
        <end position="227"/>
    </location>
</feature>
<keyword evidence="1" id="KW-1133">Transmembrane helix</keyword>
<dbReference type="AlphaFoldDB" id="A0A162P790"/>
<keyword evidence="1" id="KW-0472">Membrane</keyword>
<reference evidence="2 3" key="1">
    <citation type="submission" date="2016-03" db="EMBL/GenBank/DDBJ databases">
        <title>Draft genome sequence of Flavobacterium fryxellicola DSM 16209.</title>
        <authorList>
            <person name="Shin S.-K."/>
            <person name="Yi H."/>
        </authorList>
    </citation>
    <scope>NUCLEOTIDE SEQUENCE [LARGE SCALE GENOMIC DNA]</scope>
    <source>
        <strain evidence="2 3">DSM 16209</strain>
    </source>
</reference>
<dbReference type="InterPro" id="IPR022134">
    <property type="entry name" value="DUF3667"/>
</dbReference>
<evidence type="ECO:0000313" key="2">
    <source>
        <dbReference type="EMBL" id="OAB29110.1"/>
    </source>
</evidence>
<proteinExistence type="predicted"/>
<dbReference type="EMBL" id="LVJE01000010">
    <property type="protein sequence ID" value="OAB29110.1"/>
    <property type="molecule type" value="Genomic_DNA"/>
</dbReference>
<keyword evidence="3" id="KW-1185">Reference proteome</keyword>
<dbReference type="STRING" id="249352.SAMN05444395_102118"/>
<feature type="transmembrane region" description="Helical" evidence="1">
    <location>
        <begin position="312"/>
        <end position="334"/>
    </location>
</feature>
<feature type="transmembrane region" description="Helical" evidence="1">
    <location>
        <begin position="82"/>
        <end position="103"/>
    </location>
</feature>
<dbReference type="Pfam" id="PF12412">
    <property type="entry name" value="DUF3667"/>
    <property type="match status" value="1"/>
</dbReference>
<dbReference type="Proteomes" id="UP000077164">
    <property type="component" value="Unassembled WGS sequence"/>
</dbReference>
<protein>
    <recommendedName>
        <fullName evidence="4">DUF3667 domain-containing protein</fullName>
    </recommendedName>
</protein>
<comment type="caution">
    <text evidence="2">The sequence shown here is derived from an EMBL/GenBank/DDBJ whole genome shotgun (WGS) entry which is preliminary data.</text>
</comment>
<evidence type="ECO:0008006" key="4">
    <source>
        <dbReference type="Google" id="ProtNLM"/>
    </source>
</evidence>
<keyword evidence="1" id="KW-0812">Transmembrane</keyword>
<dbReference type="OrthoDB" id="675873at2"/>